<dbReference type="Gene3D" id="2.30.40.10">
    <property type="entry name" value="Urease, subunit C, domain 1"/>
    <property type="match status" value="1"/>
</dbReference>
<reference evidence="2" key="1">
    <citation type="submission" date="2017-09" db="EMBL/GenBank/DDBJ databases">
        <title>Complete Genome Sequence of ansamitocin-producing Bacterium Actinosynnema pretiosum X47.</title>
        <authorList>
            <person name="Cao G."/>
            <person name="Zong G."/>
            <person name="Zhong C."/>
            <person name="Fu J."/>
        </authorList>
    </citation>
    <scope>NUCLEOTIDE SEQUENCE [LARGE SCALE GENOMIC DNA]</scope>
    <source>
        <strain evidence="2">X47</strain>
    </source>
</reference>
<gene>
    <name evidence="2" type="ORF">CNX65_14075</name>
</gene>
<sequence>MVLPEREERVVRVDGGRVRFGEVPGCEVVADGVWLAPGLVDLHAHPGVVGRAEGFDVGLFREQMAAHRDAGVLLVRAPGLPEGPGDEPELPRFLGSGRWLATPGRFFAGAGRRVDESGLARAAVEEALGFSGWCKVIGDWLPGVPAVPLDVLTGVVEAVHEVGGRVAVHCQSAEGSRNAVLAGADSLEHGMFLDPDLLPVMAERGTALVPTFSGFARTIAELEGGPRGELRDWLVAGWESLRAIVPLAHRAGVRVLAGTDSELHGAVAGEVEWLWRAGLPGDAAVGAASWAAREWLGAPGLVDGAPADLVAFDRDPTEDPSALREPRRIVLRGRLVR</sequence>
<dbReference type="Gene3D" id="3.20.20.140">
    <property type="entry name" value="Metal-dependent hydrolases"/>
    <property type="match status" value="1"/>
</dbReference>
<organism evidence="2 3">
    <name type="scientific">Actinosynnema pretiosum</name>
    <dbReference type="NCBI Taxonomy" id="42197"/>
    <lineage>
        <taxon>Bacteria</taxon>
        <taxon>Bacillati</taxon>
        <taxon>Actinomycetota</taxon>
        <taxon>Actinomycetes</taxon>
        <taxon>Pseudonocardiales</taxon>
        <taxon>Pseudonocardiaceae</taxon>
        <taxon>Actinosynnema</taxon>
    </lineage>
</organism>
<dbReference type="PANTHER" id="PTHR43135:SF4">
    <property type="entry name" value="AMIDOHYDROLASE-RELATED DOMAIN-CONTAINING PROTEIN"/>
    <property type="match status" value="1"/>
</dbReference>
<name>A0A290ZGR2_9PSEU</name>
<dbReference type="GO" id="GO:0016810">
    <property type="term" value="F:hydrolase activity, acting on carbon-nitrogen (but not peptide) bonds"/>
    <property type="evidence" value="ECO:0007669"/>
    <property type="project" value="InterPro"/>
</dbReference>
<dbReference type="InterPro" id="IPR006680">
    <property type="entry name" value="Amidohydro-rel"/>
</dbReference>
<dbReference type="AlphaFoldDB" id="A0A290ZGR2"/>
<dbReference type="PANTHER" id="PTHR43135">
    <property type="entry name" value="ALPHA-D-RIBOSE 1-METHYLPHOSPHONATE 5-TRIPHOSPHATE DIPHOSPHATASE"/>
    <property type="match status" value="1"/>
</dbReference>
<dbReference type="InterPro" id="IPR051781">
    <property type="entry name" value="Metallo-dep_Hydrolase"/>
</dbReference>
<accession>A0A290ZGR2</accession>
<dbReference type="Pfam" id="PF01979">
    <property type="entry name" value="Amidohydro_1"/>
    <property type="match status" value="1"/>
</dbReference>
<evidence type="ECO:0000259" key="1">
    <source>
        <dbReference type="Pfam" id="PF01979"/>
    </source>
</evidence>
<proteinExistence type="predicted"/>
<dbReference type="SUPFAM" id="SSF51556">
    <property type="entry name" value="Metallo-dependent hydrolases"/>
    <property type="match status" value="1"/>
</dbReference>
<dbReference type="InterPro" id="IPR011059">
    <property type="entry name" value="Metal-dep_hydrolase_composite"/>
</dbReference>
<dbReference type="EMBL" id="CP023445">
    <property type="protein sequence ID" value="ATE58162.1"/>
    <property type="molecule type" value="Genomic_DNA"/>
</dbReference>
<evidence type="ECO:0000313" key="2">
    <source>
        <dbReference type="EMBL" id="ATE58162.1"/>
    </source>
</evidence>
<keyword evidence="3" id="KW-1185">Reference proteome</keyword>
<dbReference type="KEGG" id="apre:CNX65_14075"/>
<evidence type="ECO:0000313" key="3">
    <source>
        <dbReference type="Proteomes" id="UP000218505"/>
    </source>
</evidence>
<dbReference type="Proteomes" id="UP000218505">
    <property type="component" value="Chromosome"/>
</dbReference>
<feature type="domain" description="Amidohydrolase-related" evidence="1">
    <location>
        <begin position="142"/>
        <end position="329"/>
    </location>
</feature>
<protein>
    <submittedName>
        <fullName evidence="2">Amidohydrolase</fullName>
    </submittedName>
</protein>
<dbReference type="InterPro" id="IPR032466">
    <property type="entry name" value="Metal_Hydrolase"/>
</dbReference>